<dbReference type="InterPro" id="IPR016166">
    <property type="entry name" value="FAD-bd_PCMH"/>
</dbReference>
<keyword evidence="7" id="KW-1185">Reference proteome</keyword>
<dbReference type="Pfam" id="PF02913">
    <property type="entry name" value="FAD-oxidase_C"/>
    <property type="match status" value="1"/>
</dbReference>
<protein>
    <submittedName>
        <fullName evidence="6">FAD-binding oxidoreductase</fullName>
    </submittedName>
</protein>
<dbReference type="PROSITE" id="PS51387">
    <property type="entry name" value="FAD_PCMH"/>
    <property type="match status" value="1"/>
</dbReference>
<dbReference type="SUPFAM" id="SSF56176">
    <property type="entry name" value="FAD-binding/transporter-associated domain-like"/>
    <property type="match status" value="1"/>
</dbReference>
<feature type="domain" description="FAD-binding PCMH-type" evidence="5">
    <location>
        <begin position="54"/>
        <end position="241"/>
    </location>
</feature>
<comment type="cofactor">
    <cofactor evidence="1">
        <name>FAD</name>
        <dbReference type="ChEBI" id="CHEBI:57692"/>
    </cofactor>
</comment>
<gene>
    <name evidence="6" type="ORF">EP867_07880</name>
</gene>
<sequence>MSDQEFVALPEGVTAENFAKAVAEFQAVLGAENVLTTEERLQPYFKTMMPVDDNDYRMSAVVQATTVEQVQAVVKICNEYNVPVWTVSTGRNFGYGTYGVSKRGTVVLDLKHMNKIISVDRDLGTALLEPGVTYQQLFDYLQENDLPFYLSCPAPSAIAGPVGNTMDRGVGYTPYGEHFMMQCGMEVVLANGEVLRTGMGGVEGSTSWQVFKWGYGPYLDGIFTQSNYGICTKMGIWLMPKPPVYKPFGIIYDHDDDIQEIVDLLRPLRLSNTIPNAIVYANTMYEAAGIISRTKYYDGDGFTPPEVLQEIREKEGLGAWNVYAALYGTQEQVDVNWNIVKSVVEKHGKGRLITEEEHGGTQPFQYRADLMRGYMTMQEFGLYRWRNDRGQGGGSMWFAPVTVAKGSETIDQTKLATEILNKYGFDYVGEYIVGMRDMHHIIDVLYDKSSEEETKRAYDCFKELIEKFAEKGYAVYRVNNAFMDQVADTYGEAQRNINRTLKRALDPKGILAPGKSGIDI</sequence>
<accession>A0A444MD73</accession>
<dbReference type="GO" id="GO:0008720">
    <property type="term" value="F:D-lactate dehydrogenase (NAD+) activity"/>
    <property type="evidence" value="ECO:0007669"/>
    <property type="project" value="TreeGrafter"/>
</dbReference>
<comment type="caution">
    <text evidence="6">The sequence shown here is derived from an EMBL/GenBank/DDBJ whole genome shotgun (WGS) entry which is preliminary data.</text>
</comment>
<dbReference type="Gene3D" id="3.40.462.10">
    <property type="entry name" value="FAD-linked oxidases, C-terminal domain"/>
    <property type="match status" value="1"/>
</dbReference>
<organism evidence="6 7">
    <name type="scientific">Falsigemmobacter intermedius</name>
    <dbReference type="NCBI Taxonomy" id="1553448"/>
    <lineage>
        <taxon>Bacteria</taxon>
        <taxon>Pseudomonadati</taxon>
        <taxon>Pseudomonadota</taxon>
        <taxon>Alphaproteobacteria</taxon>
        <taxon>Rhodobacterales</taxon>
        <taxon>Paracoccaceae</taxon>
        <taxon>Falsigemmobacter</taxon>
    </lineage>
</organism>
<dbReference type="Gene3D" id="1.10.45.10">
    <property type="entry name" value="Vanillyl-alcohol Oxidase, Chain A, domain 4"/>
    <property type="match status" value="1"/>
</dbReference>
<dbReference type="InterPro" id="IPR016170">
    <property type="entry name" value="Cytok_DH_C_sf"/>
</dbReference>
<dbReference type="InterPro" id="IPR036318">
    <property type="entry name" value="FAD-bd_PCMH-like_sf"/>
</dbReference>
<dbReference type="GO" id="GO:0071949">
    <property type="term" value="F:FAD binding"/>
    <property type="evidence" value="ECO:0007669"/>
    <property type="project" value="InterPro"/>
</dbReference>
<dbReference type="InterPro" id="IPR016167">
    <property type="entry name" value="FAD-bd_PCMH_sub1"/>
</dbReference>
<evidence type="ECO:0000259" key="5">
    <source>
        <dbReference type="PROSITE" id="PS51387"/>
    </source>
</evidence>
<keyword evidence="4" id="KW-0560">Oxidoreductase</keyword>
<dbReference type="SUPFAM" id="SSF55103">
    <property type="entry name" value="FAD-linked oxidases, C-terminal domain"/>
    <property type="match status" value="1"/>
</dbReference>
<keyword evidence="2" id="KW-0285">Flavoprotein</keyword>
<dbReference type="InterPro" id="IPR016171">
    <property type="entry name" value="Vanillyl_alc_oxidase_C-sub2"/>
</dbReference>
<proteinExistence type="predicted"/>
<dbReference type="OrthoDB" id="9811557at2"/>
<name>A0A444MD73_9RHOB</name>
<reference evidence="6 7" key="1">
    <citation type="journal article" date="2015" name="Int. J. Syst. Evol. Microbiol.">
        <title>Gemmobacter intermedius sp. nov., isolated from a white stork (Ciconia ciconia).</title>
        <authorList>
            <person name="Kampfer P."/>
            <person name="Jerzak L."/>
            <person name="Wilharm G."/>
            <person name="Golke J."/>
            <person name="Busse H.J."/>
            <person name="Glaeser S.P."/>
        </authorList>
    </citation>
    <scope>NUCLEOTIDE SEQUENCE [LARGE SCALE GENOMIC DNA]</scope>
    <source>
        <strain evidence="6 7">119/4</strain>
    </source>
</reference>
<evidence type="ECO:0000313" key="7">
    <source>
        <dbReference type="Proteomes" id="UP000287168"/>
    </source>
</evidence>
<evidence type="ECO:0000256" key="4">
    <source>
        <dbReference type="ARBA" id="ARBA00023002"/>
    </source>
</evidence>
<dbReference type="InterPro" id="IPR016169">
    <property type="entry name" value="FAD-bd_PCMH_sub2"/>
</dbReference>
<dbReference type="Proteomes" id="UP000287168">
    <property type="component" value="Unassembled WGS sequence"/>
</dbReference>
<evidence type="ECO:0000256" key="3">
    <source>
        <dbReference type="ARBA" id="ARBA00022827"/>
    </source>
</evidence>
<dbReference type="GO" id="GO:0004458">
    <property type="term" value="F:D-lactate dehydrogenase (cytochrome) activity"/>
    <property type="evidence" value="ECO:0007669"/>
    <property type="project" value="TreeGrafter"/>
</dbReference>
<dbReference type="PANTHER" id="PTHR11748">
    <property type="entry name" value="D-LACTATE DEHYDROGENASE"/>
    <property type="match status" value="1"/>
</dbReference>
<dbReference type="EMBL" id="SBLC01000008">
    <property type="protein sequence ID" value="RWY42287.1"/>
    <property type="molecule type" value="Genomic_DNA"/>
</dbReference>
<dbReference type="Gene3D" id="3.30.43.10">
    <property type="entry name" value="Uridine Diphospho-n-acetylenolpyruvylglucosamine Reductase, domain 2"/>
    <property type="match status" value="1"/>
</dbReference>
<evidence type="ECO:0000256" key="2">
    <source>
        <dbReference type="ARBA" id="ARBA00022630"/>
    </source>
</evidence>
<keyword evidence="3" id="KW-0274">FAD</keyword>
<dbReference type="InterPro" id="IPR016164">
    <property type="entry name" value="FAD-linked_Oxase-like_C"/>
</dbReference>
<dbReference type="Pfam" id="PF01565">
    <property type="entry name" value="FAD_binding_4"/>
    <property type="match status" value="1"/>
</dbReference>
<evidence type="ECO:0000313" key="6">
    <source>
        <dbReference type="EMBL" id="RWY42287.1"/>
    </source>
</evidence>
<dbReference type="Gene3D" id="3.30.465.10">
    <property type="match status" value="1"/>
</dbReference>
<dbReference type="RefSeq" id="WP_128487902.1">
    <property type="nucleotide sequence ID" value="NZ_JBHLXB010000056.1"/>
</dbReference>
<dbReference type="InterPro" id="IPR004113">
    <property type="entry name" value="FAD-bd_oxidored_4_C"/>
</dbReference>
<dbReference type="GO" id="GO:1903457">
    <property type="term" value="P:lactate catabolic process"/>
    <property type="evidence" value="ECO:0007669"/>
    <property type="project" value="TreeGrafter"/>
</dbReference>
<dbReference type="AlphaFoldDB" id="A0A444MD73"/>
<evidence type="ECO:0000256" key="1">
    <source>
        <dbReference type="ARBA" id="ARBA00001974"/>
    </source>
</evidence>
<dbReference type="InterPro" id="IPR006094">
    <property type="entry name" value="Oxid_FAD_bind_N"/>
</dbReference>
<dbReference type="PANTHER" id="PTHR11748:SF114">
    <property type="entry name" value="ARYL-ALCOHOL OXIDASE VANILLYL-ALCOHOL OXIDASE (AFU_ORTHOLOGUE AFUA_3G09500)-RELATED"/>
    <property type="match status" value="1"/>
</dbReference>